<feature type="signal peptide" evidence="1">
    <location>
        <begin position="1"/>
        <end position="27"/>
    </location>
</feature>
<dbReference type="GO" id="GO:0003755">
    <property type="term" value="F:peptidyl-prolyl cis-trans isomerase activity"/>
    <property type="evidence" value="ECO:0007669"/>
    <property type="project" value="InterPro"/>
</dbReference>
<dbReference type="KEGG" id="cman:A9D14_09125"/>
<dbReference type="Pfam" id="PF00160">
    <property type="entry name" value="Pro_isomerase"/>
    <property type="match status" value="1"/>
</dbReference>
<dbReference type="Proteomes" id="UP000195807">
    <property type="component" value="Chromosome"/>
</dbReference>
<dbReference type="STRING" id="450378.GCA_001661675_01832"/>
<protein>
    <recommendedName>
        <fullName evidence="2">PPIase cyclophilin-type domain-containing protein</fullName>
    </recommendedName>
</protein>
<feature type="domain" description="PPIase cyclophilin-type" evidence="2">
    <location>
        <begin position="72"/>
        <end position="275"/>
    </location>
</feature>
<evidence type="ECO:0000313" key="4">
    <source>
        <dbReference type="Proteomes" id="UP000195807"/>
    </source>
</evidence>
<dbReference type="OrthoDB" id="9807797at2"/>
<dbReference type="EMBL" id="CP019602">
    <property type="protein sequence ID" value="ARU16325.1"/>
    <property type="molecule type" value="Genomic_DNA"/>
</dbReference>
<dbReference type="SUPFAM" id="SSF50891">
    <property type="entry name" value="Cyclophilin-like"/>
    <property type="match status" value="1"/>
</dbReference>
<dbReference type="AlphaFoldDB" id="A0A1Z1FC36"/>
<keyword evidence="1" id="KW-0732">Signal</keyword>
<proteinExistence type="predicted"/>
<evidence type="ECO:0000256" key="1">
    <source>
        <dbReference type="SAM" id="SignalP"/>
    </source>
</evidence>
<keyword evidence="4" id="KW-1185">Reference proteome</keyword>
<organism evidence="3 4">
    <name type="scientific">Croceicoccus marinus</name>
    <dbReference type="NCBI Taxonomy" id="450378"/>
    <lineage>
        <taxon>Bacteria</taxon>
        <taxon>Pseudomonadati</taxon>
        <taxon>Pseudomonadota</taxon>
        <taxon>Alphaproteobacteria</taxon>
        <taxon>Sphingomonadales</taxon>
        <taxon>Erythrobacteraceae</taxon>
        <taxon>Croceicoccus</taxon>
    </lineage>
</organism>
<dbReference type="InterPro" id="IPR029000">
    <property type="entry name" value="Cyclophilin-like_dom_sf"/>
</dbReference>
<evidence type="ECO:0000259" key="2">
    <source>
        <dbReference type="PROSITE" id="PS50072"/>
    </source>
</evidence>
<feature type="chain" id="PRO_5011482649" description="PPIase cyclophilin-type domain-containing protein" evidence="1">
    <location>
        <begin position="28"/>
        <end position="326"/>
    </location>
</feature>
<name>A0A1Z1FC36_9SPHN</name>
<evidence type="ECO:0000313" key="3">
    <source>
        <dbReference type="EMBL" id="ARU16325.1"/>
    </source>
</evidence>
<reference evidence="3 4" key="1">
    <citation type="submission" date="2017-01" db="EMBL/GenBank/DDBJ databases">
        <title>Complete genome sequence of esterase-producing bacterium Croceicoccus marinus E4A9.</title>
        <authorList>
            <person name="Wu Y.-H."/>
            <person name="Cheng H."/>
            <person name="Xu L."/>
            <person name="Huo Y.-Y."/>
            <person name="Wang C.-S."/>
            <person name="Xu X.-W."/>
        </authorList>
    </citation>
    <scope>NUCLEOTIDE SEQUENCE [LARGE SCALE GENOMIC DNA]</scope>
    <source>
        <strain evidence="3 4">E4A9</strain>
    </source>
</reference>
<gene>
    <name evidence="3" type="ORF">A9D14_09125</name>
</gene>
<dbReference type="Gene3D" id="2.40.100.10">
    <property type="entry name" value="Cyclophilin-like"/>
    <property type="match status" value="1"/>
</dbReference>
<sequence>MKRSFSLAASLAAVAAPCALTPVSALAQQAERPAATPREIADAAPPSDWTEIAPDDLMIITLAPTETGEERQIVIRLMSEPFAQGWVDNLRTLTRARWYDGLWVYRLVDNFVVQWGDPASDPDSGETPRPLHPGMLTPPASDYVHRTGQTMPVIDPCAAGGFSAEAICDNFAPAAGFREGWPVAWDATSIWPVHCYGMVGVGRNEAPDTGSGSELYAIIGHAPRRLDRNLALVGRVIEGMEHFSALPRGHGRMNTYEDTSDRTPIRSVRLASEMADAPRFEYLSTESDSFARMADVFAAGTNDFYTVTAGDTDVCAVPLPVRRASE</sequence>
<dbReference type="InterPro" id="IPR002130">
    <property type="entry name" value="Cyclophilin-type_PPIase_dom"/>
</dbReference>
<accession>A0A1Z1FC36</accession>
<dbReference type="RefSeq" id="WP_066845514.1">
    <property type="nucleotide sequence ID" value="NZ_CP019602.1"/>
</dbReference>
<dbReference type="PROSITE" id="PS50072">
    <property type="entry name" value="CSA_PPIASE_2"/>
    <property type="match status" value="1"/>
</dbReference>